<feature type="region of interest" description="Disordered" evidence="7">
    <location>
        <begin position="297"/>
        <end position="333"/>
    </location>
</feature>
<dbReference type="CDD" id="cd03405">
    <property type="entry name" value="SPFH_HflC"/>
    <property type="match status" value="1"/>
</dbReference>
<evidence type="ECO:0000256" key="4">
    <source>
        <dbReference type="ARBA" id="ARBA00022989"/>
    </source>
</evidence>
<sequence>MKRFRFLFLGLIALGFLLISLVFFQVDATESVIVTQFGEPVRVITEPGLYAKLPDPFQSITRINKQLQLYNLPQTEFLTSDKKNIVVEAYATWTVTDPLAFLKTVRDPVGAETRLSDVVASELGAALGQVELGQLVTVDANQMKLPATLSAIAKNAAGLTQPYGFTVNDVRLKQLTFPQANLSSVFQRMKAERESIARQFRSEGTEQAAKIRADADTQKAQILADANQKAAETRSQADAEAISIYAAAFQKDPEFYRFLRTLQSYETFVDEKTTLILPSDSELLKYLNPANVSTAAQAPTAPLPTAQPAAQPTATPASAAPITSTPAPAGRTP</sequence>
<keyword evidence="4" id="KW-1133">Transmembrane helix</keyword>
<proteinExistence type="inferred from homology"/>
<comment type="subcellular location">
    <subcellularLocation>
        <location evidence="1">Membrane</location>
    </subcellularLocation>
</comment>
<dbReference type="AlphaFoldDB" id="A0A0P9D652"/>
<dbReference type="Proteomes" id="UP000050509">
    <property type="component" value="Unassembled WGS sequence"/>
</dbReference>
<dbReference type="InterPro" id="IPR036013">
    <property type="entry name" value="Band_7/SPFH_dom_sf"/>
</dbReference>
<dbReference type="PANTHER" id="PTHR42911:SF1">
    <property type="entry name" value="MODULATOR OF FTSH PROTEASE HFLC"/>
    <property type="match status" value="1"/>
</dbReference>
<dbReference type="NCBIfam" id="TIGR01932">
    <property type="entry name" value="hflC"/>
    <property type="match status" value="1"/>
</dbReference>
<evidence type="ECO:0000256" key="3">
    <source>
        <dbReference type="ARBA" id="ARBA00022692"/>
    </source>
</evidence>
<evidence type="ECO:0000256" key="1">
    <source>
        <dbReference type="ARBA" id="ARBA00004370"/>
    </source>
</evidence>
<dbReference type="GO" id="GO:0016020">
    <property type="term" value="C:membrane"/>
    <property type="evidence" value="ECO:0007669"/>
    <property type="project" value="UniProtKB-SubCell"/>
</dbReference>
<keyword evidence="9" id="KW-0378">Hydrolase</keyword>
<organism evidence="9 10">
    <name type="scientific">Kouleothrix aurantiaca</name>
    <dbReference type="NCBI Taxonomy" id="186479"/>
    <lineage>
        <taxon>Bacteria</taxon>
        <taxon>Bacillati</taxon>
        <taxon>Chloroflexota</taxon>
        <taxon>Chloroflexia</taxon>
        <taxon>Chloroflexales</taxon>
        <taxon>Roseiflexineae</taxon>
        <taxon>Roseiflexaceae</taxon>
        <taxon>Kouleothrix</taxon>
    </lineage>
</organism>
<dbReference type="GO" id="GO:0006508">
    <property type="term" value="P:proteolysis"/>
    <property type="evidence" value="ECO:0007669"/>
    <property type="project" value="UniProtKB-KW"/>
</dbReference>
<reference evidence="9 10" key="1">
    <citation type="submission" date="2015-09" db="EMBL/GenBank/DDBJ databases">
        <title>Draft genome sequence of Kouleothrix aurantiaca JCM 19913.</title>
        <authorList>
            <person name="Hemp J."/>
        </authorList>
    </citation>
    <scope>NUCLEOTIDE SEQUENCE [LARGE SCALE GENOMIC DNA]</scope>
    <source>
        <strain evidence="9 10">COM-B</strain>
    </source>
</reference>
<dbReference type="PIRSF" id="PIRSF005651">
    <property type="entry name" value="HflC"/>
    <property type="match status" value="1"/>
</dbReference>
<evidence type="ECO:0000259" key="8">
    <source>
        <dbReference type="SMART" id="SM00244"/>
    </source>
</evidence>
<keyword evidence="3" id="KW-0812">Transmembrane</keyword>
<keyword evidence="9" id="KW-0645">Protease</keyword>
<evidence type="ECO:0000313" key="9">
    <source>
        <dbReference type="EMBL" id="KPV54547.1"/>
    </source>
</evidence>
<feature type="domain" description="Band 7" evidence="8">
    <location>
        <begin position="21"/>
        <end position="189"/>
    </location>
</feature>
<dbReference type="PANTHER" id="PTHR42911">
    <property type="entry name" value="MODULATOR OF FTSH PROTEASE HFLC"/>
    <property type="match status" value="1"/>
</dbReference>
<dbReference type="PATRIC" id="fig|186479.3.peg.8135"/>
<gene>
    <name evidence="9" type="ORF">SE17_03115</name>
</gene>
<evidence type="ECO:0000256" key="7">
    <source>
        <dbReference type="SAM" id="MobiDB-lite"/>
    </source>
</evidence>
<dbReference type="GO" id="GO:0008233">
    <property type="term" value="F:peptidase activity"/>
    <property type="evidence" value="ECO:0007669"/>
    <property type="project" value="UniProtKB-KW"/>
</dbReference>
<dbReference type="SMART" id="SM00244">
    <property type="entry name" value="PHB"/>
    <property type="match status" value="1"/>
</dbReference>
<evidence type="ECO:0000256" key="6">
    <source>
        <dbReference type="PIRNR" id="PIRNR005651"/>
    </source>
</evidence>
<evidence type="ECO:0000256" key="2">
    <source>
        <dbReference type="ARBA" id="ARBA00007862"/>
    </source>
</evidence>
<evidence type="ECO:0000313" key="10">
    <source>
        <dbReference type="Proteomes" id="UP000050509"/>
    </source>
</evidence>
<accession>A0A0P9D652</accession>
<dbReference type="Pfam" id="PF01145">
    <property type="entry name" value="Band_7"/>
    <property type="match status" value="1"/>
</dbReference>
<dbReference type="InterPro" id="IPR001107">
    <property type="entry name" value="Band_7"/>
</dbReference>
<dbReference type="InterPro" id="IPR010200">
    <property type="entry name" value="HflC"/>
</dbReference>
<keyword evidence="10" id="KW-1185">Reference proteome</keyword>
<comment type="function">
    <text evidence="6">HflC and HflK could regulate a protease.</text>
</comment>
<dbReference type="EMBL" id="LJCR01000041">
    <property type="protein sequence ID" value="KPV54547.1"/>
    <property type="molecule type" value="Genomic_DNA"/>
</dbReference>
<keyword evidence="5" id="KW-0472">Membrane</keyword>
<comment type="caution">
    <text evidence="9">The sequence shown here is derived from an EMBL/GenBank/DDBJ whole genome shotgun (WGS) entry which is preliminary data.</text>
</comment>
<dbReference type="SUPFAM" id="SSF117892">
    <property type="entry name" value="Band 7/SPFH domain"/>
    <property type="match status" value="1"/>
</dbReference>
<evidence type="ECO:0000256" key="5">
    <source>
        <dbReference type="ARBA" id="ARBA00023136"/>
    </source>
</evidence>
<dbReference type="Gene3D" id="3.30.479.30">
    <property type="entry name" value="Band 7 domain"/>
    <property type="match status" value="1"/>
</dbReference>
<comment type="similarity">
    <text evidence="2 6">Belongs to the band 7/mec-2 family. HflC subfamily.</text>
</comment>
<protein>
    <recommendedName>
        <fullName evidence="6">Protein HflC</fullName>
    </recommendedName>
</protein>
<name>A0A0P9D652_9CHLR</name>